<dbReference type="EMBL" id="CSBK01000731">
    <property type="protein sequence ID" value="COX82558.1"/>
    <property type="molecule type" value="Genomic_DNA"/>
</dbReference>
<organism evidence="2 5">
    <name type="scientific">Mycobacterium tuberculosis</name>
    <dbReference type="NCBI Taxonomy" id="1773"/>
    <lineage>
        <taxon>Bacteria</taxon>
        <taxon>Bacillati</taxon>
        <taxon>Actinomycetota</taxon>
        <taxon>Actinomycetes</taxon>
        <taxon>Mycobacteriales</taxon>
        <taxon>Mycobacteriaceae</taxon>
        <taxon>Mycobacterium</taxon>
        <taxon>Mycobacterium tuberculosis complex</taxon>
    </lineage>
</organism>
<protein>
    <submittedName>
        <fullName evidence="2">Uncharacterized protein</fullName>
    </submittedName>
</protein>
<accession>A0A655JEE4</accession>
<sequence length="81" mass="8713">MVSFRGSPFGRVKPRTITMLGNSAISRDIISMSASAPGVRRSRGDLMNSTIGVIAFIGKWRFIASYPLTLSTCCGTVLRSS</sequence>
<dbReference type="AlphaFoldDB" id="A0A655JEE4"/>
<evidence type="ECO:0000313" key="3">
    <source>
        <dbReference type="EMBL" id="COX82558.1"/>
    </source>
</evidence>
<evidence type="ECO:0000313" key="2">
    <source>
        <dbReference type="EMBL" id="COW79687.1"/>
    </source>
</evidence>
<gene>
    <name evidence="1" type="ORF">ERS007688_01576</name>
    <name evidence="2" type="ORF">ERS007720_03302</name>
    <name evidence="3" type="ORF">ERS007739_01765</name>
</gene>
<evidence type="ECO:0000313" key="6">
    <source>
        <dbReference type="Proteomes" id="UP000046947"/>
    </source>
</evidence>
<dbReference type="Proteomes" id="UP000044938">
    <property type="component" value="Unassembled WGS sequence"/>
</dbReference>
<proteinExistence type="predicted"/>
<evidence type="ECO:0000313" key="4">
    <source>
        <dbReference type="Proteomes" id="UP000039021"/>
    </source>
</evidence>
<evidence type="ECO:0000313" key="5">
    <source>
        <dbReference type="Proteomes" id="UP000044938"/>
    </source>
</evidence>
<dbReference type="Proteomes" id="UP000046947">
    <property type="component" value="Unassembled WGS sequence"/>
</dbReference>
<dbReference type="Proteomes" id="UP000039021">
    <property type="component" value="Unassembled WGS sequence"/>
</dbReference>
<name>A0A655JEE4_MYCTX</name>
<reference evidence="3" key="2">
    <citation type="submission" date="2015-03" db="EMBL/GenBank/DDBJ databases">
        <authorList>
            <consortium name="Pathogen Informatics"/>
            <person name="Murphy D."/>
        </authorList>
    </citation>
    <scope>NUCLEOTIDE SEQUENCE</scope>
    <source>
        <strain evidence="3">N09902308</strain>
    </source>
</reference>
<reference evidence="4 5" key="1">
    <citation type="submission" date="2015-03" db="EMBL/GenBank/DDBJ databases">
        <authorList>
            <consortium name="Pathogen Informatics"/>
        </authorList>
    </citation>
    <scope>NUCLEOTIDE SEQUENCE [LARGE SCALE GENOMIC DNA]</scope>
    <source>
        <strain evidence="1 6">H09601792</strain>
        <strain evidence="2 5">M09401471</strain>
        <strain evidence="4">N09902308</strain>
    </source>
</reference>
<evidence type="ECO:0000313" key="1">
    <source>
        <dbReference type="EMBL" id="CFE49829.1"/>
    </source>
</evidence>
<dbReference type="EMBL" id="CSAJ01000514">
    <property type="protein sequence ID" value="COW79687.1"/>
    <property type="molecule type" value="Genomic_DNA"/>
</dbReference>
<dbReference type="EMBL" id="CFOH01000209">
    <property type="protein sequence ID" value="CFE49829.1"/>
    <property type="molecule type" value="Genomic_DNA"/>
</dbReference>